<feature type="compositionally biased region" description="Polar residues" evidence="1">
    <location>
        <begin position="1"/>
        <end position="10"/>
    </location>
</feature>
<organism evidence="2 3">
    <name type="scientific">Morus notabilis</name>
    <dbReference type="NCBI Taxonomy" id="981085"/>
    <lineage>
        <taxon>Eukaryota</taxon>
        <taxon>Viridiplantae</taxon>
        <taxon>Streptophyta</taxon>
        <taxon>Embryophyta</taxon>
        <taxon>Tracheophyta</taxon>
        <taxon>Spermatophyta</taxon>
        <taxon>Magnoliopsida</taxon>
        <taxon>eudicotyledons</taxon>
        <taxon>Gunneridae</taxon>
        <taxon>Pentapetalae</taxon>
        <taxon>rosids</taxon>
        <taxon>fabids</taxon>
        <taxon>Rosales</taxon>
        <taxon>Moraceae</taxon>
        <taxon>Moreae</taxon>
        <taxon>Morus</taxon>
    </lineage>
</organism>
<feature type="region of interest" description="Disordered" evidence="1">
    <location>
        <begin position="1"/>
        <end position="27"/>
    </location>
</feature>
<evidence type="ECO:0000313" key="3">
    <source>
        <dbReference type="Proteomes" id="UP000030645"/>
    </source>
</evidence>
<sequence>MDSPSPSTTAPPLRSTRLGPQRGKSTSLQQVQPCDFVVSIQRPIFVIILVKSYTPNEQITIVSLSDHMEHGDAIIDSGNEWYENTKRRIQIPLLLRFFFLSLFRLPLEGMERRNDKMVGEMDNVNDIEDYNNQMIFFI</sequence>
<gene>
    <name evidence="2" type="ORF">L484_010435</name>
</gene>
<accession>W9QR68</accession>
<dbReference type="STRING" id="981085.W9QR68"/>
<proteinExistence type="predicted"/>
<dbReference type="eggNOG" id="KOG2653">
    <property type="taxonomic scope" value="Eukaryota"/>
</dbReference>
<dbReference type="AlphaFoldDB" id="W9QR68"/>
<evidence type="ECO:0000256" key="1">
    <source>
        <dbReference type="SAM" id="MobiDB-lite"/>
    </source>
</evidence>
<protein>
    <submittedName>
        <fullName evidence="2">Uncharacterized protein</fullName>
    </submittedName>
</protein>
<reference evidence="3" key="1">
    <citation type="submission" date="2013-01" db="EMBL/GenBank/DDBJ databases">
        <title>Draft Genome Sequence of a Mulberry Tree, Morus notabilis C.K. Schneid.</title>
        <authorList>
            <person name="He N."/>
            <person name="Zhao S."/>
        </authorList>
    </citation>
    <scope>NUCLEOTIDE SEQUENCE</scope>
</reference>
<name>W9QR68_9ROSA</name>
<dbReference type="EMBL" id="KE344039">
    <property type="protein sequence ID" value="EXB51455.1"/>
    <property type="molecule type" value="Genomic_DNA"/>
</dbReference>
<keyword evidence="3" id="KW-1185">Reference proteome</keyword>
<evidence type="ECO:0000313" key="2">
    <source>
        <dbReference type="EMBL" id="EXB51455.1"/>
    </source>
</evidence>
<dbReference type="Proteomes" id="UP000030645">
    <property type="component" value="Unassembled WGS sequence"/>
</dbReference>